<dbReference type="Gene3D" id="3.40.1190.10">
    <property type="entry name" value="Mur-like, catalytic domain"/>
    <property type="match status" value="1"/>
</dbReference>
<dbReference type="EC" id="6.3.2.12" evidence="5"/>
<dbReference type="GO" id="GO:0008841">
    <property type="term" value="F:dihydrofolate synthase activity"/>
    <property type="evidence" value="ECO:0007669"/>
    <property type="project" value="UniProtKB-EC"/>
</dbReference>
<dbReference type="GO" id="GO:0005524">
    <property type="term" value="F:ATP binding"/>
    <property type="evidence" value="ECO:0007669"/>
    <property type="project" value="UniProtKB-KW"/>
</dbReference>
<keyword evidence="25" id="KW-1185">Reference proteome</keyword>
<name>A0A1S8CXK8_9GAMM</name>
<comment type="caution">
    <text evidence="24">The sequence shown here is derived from an EMBL/GenBank/DDBJ whole genome shotgun (WGS) entry which is preliminary data.</text>
</comment>
<dbReference type="PANTHER" id="PTHR11136">
    <property type="entry name" value="FOLYLPOLYGLUTAMATE SYNTHASE-RELATED"/>
    <property type="match status" value="1"/>
</dbReference>
<keyword evidence="10 21" id="KW-0547">Nucleotide-binding</keyword>
<evidence type="ECO:0000256" key="16">
    <source>
        <dbReference type="ARBA" id="ARBA00032510"/>
    </source>
</evidence>
<dbReference type="RefSeq" id="WP_076877318.1">
    <property type="nucleotide sequence ID" value="NZ_MLCN01000008.1"/>
</dbReference>
<accession>A0A1S8CXK8</accession>
<dbReference type="Proteomes" id="UP000192132">
    <property type="component" value="Unassembled WGS sequence"/>
</dbReference>
<dbReference type="SUPFAM" id="SSF53244">
    <property type="entry name" value="MurD-like peptide ligases, peptide-binding domain"/>
    <property type="match status" value="1"/>
</dbReference>
<dbReference type="Pfam" id="PF08245">
    <property type="entry name" value="Mur_ligase_M"/>
    <property type="match status" value="1"/>
</dbReference>
<dbReference type="GO" id="GO:0046654">
    <property type="term" value="P:tetrahydrofolate biosynthetic process"/>
    <property type="evidence" value="ECO:0007669"/>
    <property type="project" value="UniProtKB-UniPathway"/>
</dbReference>
<dbReference type="GO" id="GO:0046656">
    <property type="term" value="P:folic acid biosynthetic process"/>
    <property type="evidence" value="ECO:0007669"/>
    <property type="project" value="UniProtKB-KW"/>
</dbReference>
<comment type="catalytic activity">
    <reaction evidence="19">
        <text>(6R)-5,10-methylenetetrahydrofolyl-(gamma-L-Glu)(n) + L-glutamate + ATP = (6R)-5,10-methylenetetrahydrofolyl-(gamma-L-Glu)(n+1) + ADP + phosphate + H(+)</text>
        <dbReference type="Rhea" id="RHEA:51912"/>
        <dbReference type="Rhea" id="RHEA-COMP:13257"/>
        <dbReference type="Rhea" id="RHEA-COMP:13258"/>
        <dbReference type="ChEBI" id="CHEBI:15378"/>
        <dbReference type="ChEBI" id="CHEBI:29985"/>
        <dbReference type="ChEBI" id="CHEBI:30616"/>
        <dbReference type="ChEBI" id="CHEBI:43474"/>
        <dbReference type="ChEBI" id="CHEBI:136572"/>
        <dbReference type="ChEBI" id="CHEBI:456216"/>
        <dbReference type="EC" id="6.3.2.17"/>
    </reaction>
</comment>
<evidence type="ECO:0000256" key="20">
    <source>
        <dbReference type="ARBA" id="ARBA00049161"/>
    </source>
</evidence>
<dbReference type="InterPro" id="IPR013221">
    <property type="entry name" value="Mur_ligase_cen"/>
</dbReference>
<dbReference type="NCBIfam" id="NF008101">
    <property type="entry name" value="PRK10846.1"/>
    <property type="match status" value="1"/>
</dbReference>
<evidence type="ECO:0000256" key="5">
    <source>
        <dbReference type="ARBA" id="ARBA00013023"/>
    </source>
</evidence>
<sequence length="460" mass="50364">MNPENTAATAPTASASLQQWLDYWSSIHVTAIDLGLERIRPVAEYLHLLTPSAHVITVAGTNGKGSTTTTIAAIYQAAGYQVGLYQSPHIYRFNERIKLNSIEVEDATLIAAFVTVEQARLACQLSLSFFEATTLAAFWVFQQQACDIWVLEVGLGGRLDAVNLIDPNVAVITNIGLDHVEWLGNTIEKIAFEKAGIMRPAIPVVYAEPAMQNSETNWVPQAIIDQAQQLNCPLYLAGRDYHWQTTDDSFYYATPSCTLTLPVPKLAAVNVAAAISAILLGTPQLSNAAIVQGIETAYIAGRFEVRQFKDRTLILDVAHNVHGVQFLLGQLQAYQQKYLQQQLAGASQPAQHPAGKKPKIHLVFSMLADKDMAGVATLLKPVVQHWYIAALDGERAASLTQLRQALDNVPPVQPQHISEHQSITAAFIAALNHSQPQDIIMVCGSFHTLEAVWESLATWQ</sequence>
<evidence type="ECO:0000256" key="4">
    <source>
        <dbReference type="ARBA" id="ARBA00008276"/>
    </source>
</evidence>
<keyword evidence="11 21" id="KW-0067">ATP-binding</keyword>
<keyword evidence="12" id="KW-0460">Magnesium</keyword>
<dbReference type="PIRSF" id="PIRSF001563">
    <property type="entry name" value="Folylpolyglu_synth"/>
    <property type="match status" value="1"/>
</dbReference>
<keyword evidence="9" id="KW-0479">Metal-binding</keyword>
<feature type="domain" description="Mur ligase C-terminal" evidence="22">
    <location>
        <begin position="356"/>
        <end position="446"/>
    </location>
</feature>
<dbReference type="InterPro" id="IPR001645">
    <property type="entry name" value="Folylpolyglutamate_synth"/>
</dbReference>
<dbReference type="Pfam" id="PF02875">
    <property type="entry name" value="Mur_ligase_C"/>
    <property type="match status" value="1"/>
</dbReference>
<dbReference type="InterPro" id="IPR004101">
    <property type="entry name" value="Mur_ligase_C"/>
</dbReference>
<dbReference type="Gene3D" id="3.90.190.20">
    <property type="entry name" value="Mur ligase, C-terminal domain"/>
    <property type="match status" value="1"/>
</dbReference>
<dbReference type="EC" id="6.3.2.17" evidence="6"/>
<evidence type="ECO:0000256" key="15">
    <source>
        <dbReference type="ARBA" id="ARBA00030592"/>
    </source>
</evidence>
<proteinExistence type="inferred from homology"/>
<feature type="domain" description="Mur ligase central" evidence="23">
    <location>
        <begin position="58"/>
        <end position="288"/>
    </location>
</feature>
<evidence type="ECO:0000259" key="23">
    <source>
        <dbReference type="Pfam" id="PF08245"/>
    </source>
</evidence>
<comment type="pathway">
    <text evidence="3">Cofactor biosynthesis; tetrahydrofolylpolyglutamate biosynthesis.</text>
</comment>
<evidence type="ECO:0000256" key="17">
    <source>
        <dbReference type="ARBA" id="ARBA00047493"/>
    </source>
</evidence>
<evidence type="ECO:0000256" key="3">
    <source>
        <dbReference type="ARBA" id="ARBA00005150"/>
    </source>
</evidence>
<dbReference type="AlphaFoldDB" id="A0A1S8CXK8"/>
<evidence type="ECO:0000256" key="8">
    <source>
        <dbReference type="ARBA" id="ARBA00022598"/>
    </source>
</evidence>
<organism evidence="24 25">
    <name type="scientific">Alkanindiges hydrocarboniclasticus</name>
    <dbReference type="NCBI Taxonomy" id="1907941"/>
    <lineage>
        <taxon>Bacteria</taxon>
        <taxon>Pseudomonadati</taxon>
        <taxon>Pseudomonadota</taxon>
        <taxon>Gammaproteobacteria</taxon>
        <taxon>Moraxellales</taxon>
        <taxon>Moraxellaceae</taxon>
        <taxon>Alkanindiges</taxon>
    </lineage>
</organism>
<evidence type="ECO:0000256" key="1">
    <source>
        <dbReference type="ARBA" id="ARBA00002714"/>
    </source>
</evidence>
<dbReference type="PANTHER" id="PTHR11136:SF0">
    <property type="entry name" value="DIHYDROFOLATE SYNTHETASE-RELATED"/>
    <property type="match status" value="1"/>
</dbReference>
<evidence type="ECO:0000256" key="9">
    <source>
        <dbReference type="ARBA" id="ARBA00022723"/>
    </source>
</evidence>
<evidence type="ECO:0000256" key="13">
    <source>
        <dbReference type="ARBA" id="ARBA00022909"/>
    </source>
</evidence>
<dbReference type="UniPathway" id="UPA00077">
    <property type="reaction ID" value="UER00157"/>
</dbReference>
<evidence type="ECO:0000256" key="6">
    <source>
        <dbReference type="ARBA" id="ARBA00013025"/>
    </source>
</evidence>
<dbReference type="NCBIfam" id="TIGR01499">
    <property type="entry name" value="folC"/>
    <property type="match status" value="1"/>
</dbReference>
<dbReference type="GO" id="GO:0046872">
    <property type="term" value="F:metal ion binding"/>
    <property type="evidence" value="ECO:0007669"/>
    <property type="project" value="UniProtKB-KW"/>
</dbReference>
<comment type="function">
    <text evidence="1">Functions in two distinct reactions of the de novo folate biosynthetic pathway. Catalyzes the addition of a glutamate residue to dihydropteroate (7,8-dihydropteroate or H2Pte) to form dihydrofolate (7,8-dihydrofolate monoglutamate or H2Pte-Glu). Also catalyzes successive additions of L-glutamate to tetrahydrofolate or 10-formyltetrahydrofolate or 5,10-methylenetetrahydrofolate, leading to folylpolyglutamate derivatives.</text>
</comment>
<evidence type="ECO:0000313" key="24">
    <source>
        <dbReference type="EMBL" id="ONG41562.1"/>
    </source>
</evidence>
<reference evidence="24 25" key="1">
    <citation type="submission" date="2016-10" db="EMBL/GenBank/DDBJ databases">
        <title>Draft Genome sequence of Alkanindiges sp. strain H1.</title>
        <authorList>
            <person name="Subhash Y."/>
            <person name="Lee S."/>
        </authorList>
    </citation>
    <scope>NUCLEOTIDE SEQUENCE [LARGE SCALE GENOMIC DNA]</scope>
    <source>
        <strain evidence="24 25">H1</strain>
    </source>
</reference>
<comment type="similarity">
    <text evidence="4 21">Belongs to the folylpolyglutamate synthase family.</text>
</comment>
<evidence type="ECO:0000259" key="22">
    <source>
        <dbReference type="Pfam" id="PF02875"/>
    </source>
</evidence>
<protein>
    <recommendedName>
        <fullName evidence="7">Dihydrofolate synthase/folylpolyglutamate synthase</fullName>
        <ecNumber evidence="5">6.3.2.12</ecNumber>
        <ecNumber evidence="6">6.3.2.17</ecNumber>
    </recommendedName>
    <alternativeName>
        <fullName evidence="16">Folylpoly-gamma-glutamate synthetase-dihydrofolate synthetase</fullName>
    </alternativeName>
    <alternativeName>
        <fullName evidence="14">Folylpolyglutamate synthetase</fullName>
    </alternativeName>
    <alternativeName>
        <fullName evidence="15">Tetrahydrofolylpolyglutamate synthase</fullName>
    </alternativeName>
</protein>
<dbReference type="GO" id="GO:0005737">
    <property type="term" value="C:cytoplasm"/>
    <property type="evidence" value="ECO:0007669"/>
    <property type="project" value="TreeGrafter"/>
</dbReference>
<dbReference type="SUPFAM" id="SSF53623">
    <property type="entry name" value="MurD-like peptide ligases, catalytic domain"/>
    <property type="match status" value="1"/>
</dbReference>
<comment type="catalytic activity">
    <reaction evidence="20">
        <text>7,8-dihydropteroate + L-glutamate + ATP = 7,8-dihydrofolate + ADP + phosphate + H(+)</text>
        <dbReference type="Rhea" id="RHEA:23584"/>
        <dbReference type="ChEBI" id="CHEBI:15378"/>
        <dbReference type="ChEBI" id="CHEBI:17839"/>
        <dbReference type="ChEBI" id="CHEBI:29985"/>
        <dbReference type="ChEBI" id="CHEBI:30616"/>
        <dbReference type="ChEBI" id="CHEBI:43474"/>
        <dbReference type="ChEBI" id="CHEBI:57451"/>
        <dbReference type="ChEBI" id="CHEBI:456216"/>
        <dbReference type="EC" id="6.3.2.12"/>
    </reaction>
</comment>
<dbReference type="OrthoDB" id="9809356at2"/>
<evidence type="ECO:0000256" key="19">
    <source>
        <dbReference type="ARBA" id="ARBA00049035"/>
    </source>
</evidence>
<comment type="catalytic activity">
    <reaction evidence="17">
        <text>(6S)-5,6,7,8-tetrahydrofolyl-(gamma-L-Glu)(n) + L-glutamate + ATP = (6S)-5,6,7,8-tetrahydrofolyl-(gamma-L-Glu)(n+1) + ADP + phosphate + H(+)</text>
        <dbReference type="Rhea" id="RHEA:10580"/>
        <dbReference type="Rhea" id="RHEA-COMP:14738"/>
        <dbReference type="Rhea" id="RHEA-COMP:14740"/>
        <dbReference type="ChEBI" id="CHEBI:15378"/>
        <dbReference type="ChEBI" id="CHEBI:29985"/>
        <dbReference type="ChEBI" id="CHEBI:30616"/>
        <dbReference type="ChEBI" id="CHEBI:43474"/>
        <dbReference type="ChEBI" id="CHEBI:141005"/>
        <dbReference type="ChEBI" id="CHEBI:456216"/>
        <dbReference type="EC" id="6.3.2.17"/>
    </reaction>
</comment>
<dbReference type="STRING" id="1907941.BKE30_03765"/>
<evidence type="ECO:0000256" key="12">
    <source>
        <dbReference type="ARBA" id="ARBA00022842"/>
    </source>
</evidence>
<evidence type="ECO:0000256" key="18">
    <source>
        <dbReference type="ARBA" id="ARBA00047808"/>
    </source>
</evidence>
<dbReference type="InterPro" id="IPR036565">
    <property type="entry name" value="Mur-like_cat_sf"/>
</dbReference>
<evidence type="ECO:0000256" key="7">
    <source>
        <dbReference type="ARBA" id="ARBA00019357"/>
    </source>
</evidence>
<evidence type="ECO:0000256" key="2">
    <source>
        <dbReference type="ARBA" id="ARBA00004799"/>
    </source>
</evidence>
<evidence type="ECO:0000256" key="11">
    <source>
        <dbReference type="ARBA" id="ARBA00022840"/>
    </source>
</evidence>
<evidence type="ECO:0000256" key="10">
    <source>
        <dbReference type="ARBA" id="ARBA00022741"/>
    </source>
</evidence>
<evidence type="ECO:0000256" key="21">
    <source>
        <dbReference type="PIRNR" id="PIRNR001563"/>
    </source>
</evidence>
<evidence type="ECO:0000256" key="14">
    <source>
        <dbReference type="ARBA" id="ARBA00030048"/>
    </source>
</evidence>
<keyword evidence="8 21" id="KW-0436">Ligase</keyword>
<dbReference type="GO" id="GO:0004326">
    <property type="term" value="F:tetrahydrofolylpolyglutamate synthase activity"/>
    <property type="evidence" value="ECO:0007669"/>
    <property type="project" value="UniProtKB-EC"/>
</dbReference>
<dbReference type="InterPro" id="IPR036615">
    <property type="entry name" value="Mur_ligase_C_dom_sf"/>
</dbReference>
<dbReference type="EMBL" id="MLCN01000008">
    <property type="protein sequence ID" value="ONG41562.1"/>
    <property type="molecule type" value="Genomic_DNA"/>
</dbReference>
<keyword evidence="13" id="KW-0289">Folate biosynthesis</keyword>
<gene>
    <name evidence="24" type="ORF">BKE30_03765</name>
</gene>
<evidence type="ECO:0000313" key="25">
    <source>
        <dbReference type="Proteomes" id="UP000192132"/>
    </source>
</evidence>
<comment type="pathway">
    <text evidence="2">Cofactor biosynthesis; tetrahydrofolate biosynthesis; 7,8-dihydrofolate from 2-amino-4-hydroxy-6-hydroxymethyl-7,8-dihydropteridine diphosphate and 4-aminobenzoate: step 2/2.</text>
</comment>
<comment type="catalytic activity">
    <reaction evidence="18">
        <text>10-formyltetrahydrofolyl-(gamma-L-Glu)(n) + L-glutamate + ATP = 10-formyltetrahydrofolyl-(gamma-L-Glu)(n+1) + ADP + phosphate + H(+)</text>
        <dbReference type="Rhea" id="RHEA:51904"/>
        <dbReference type="Rhea" id="RHEA-COMP:13088"/>
        <dbReference type="Rhea" id="RHEA-COMP:14300"/>
        <dbReference type="ChEBI" id="CHEBI:15378"/>
        <dbReference type="ChEBI" id="CHEBI:29985"/>
        <dbReference type="ChEBI" id="CHEBI:30616"/>
        <dbReference type="ChEBI" id="CHEBI:43474"/>
        <dbReference type="ChEBI" id="CHEBI:134413"/>
        <dbReference type="ChEBI" id="CHEBI:456216"/>
        <dbReference type="EC" id="6.3.2.17"/>
    </reaction>
</comment>